<dbReference type="Proteomes" id="UP000649179">
    <property type="component" value="Unassembled WGS sequence"/>
</dbReference>
<evidence type="ECO:0000256" key="3">
    <source>
        <dbReference type="ARBA" id="ARBA00023125"/>
    </source>
</evidence>
<accession>A0A917BJU0</accession>
<protein>
    <submittedName>
        <fullName evidence="7">LysR family transcriptional regulator</fullName>
    </submittedName>
</protein>
<evidence type="ECO:0000256" key="1">
    <source>
        <dbReference type="ARBA" id="ARBA00009437"/>
    </source>
</evidence>
<dbReference type="Pfam" id="PF03466">
    <property type="entry name" value="LysR_substrate"/>
    <property type="match status" value="1"/>
</dbReference>
<comment type="caution">
    <text evidence="7">The sequence shown here is derived from an EMBL/GenBank/DDBJ whole genome shotgun (WGS) entry which is preliminary data.</text>
</comment>
<dbReference type="Pfam" id="PF00126">
    <property type="entry name" value="HTH_1"/>
    <property type="match status" value="1"/>
</dbReference>
<evidence type="ECO:0000256" key="4">
    <source>
        <dbReference type="ARBA" id="ARBA00023163"/>
    </source>
</evidence>
<dbReference type="CDD" id="cd00090">
    <property type="entry name" value="HTH_ARSR"/>
    <property type="match status" value="1"/>
</dbReference>
<dbReference type="InterPro" id="IPR005119">
    <property type="entry name" value="LysR_subst-bd"/>
</dbReference>
<dbReference type="EMBL" id="BMKQ01000001">
    <property type="protein sequence ID" value="GGF44360.1"/>
    <property type="molecule type" value="Genomic_DNA"/>
</dbReference>
<gene>
    <name evidence="7" type="ORF">GCM10011519_17810</name>
</gene>
<dbReference type="Gene3D" id="3.40.190.10">
    <property type="entry name" value="Periplasmic binding protein-like II"/>
    <property type="match status" value="2"/>
</dbReference>
<keyword evidence="4" id="KW-0804">Transcription</keyword>
<dbReference type="InterPro" id="IPR011991">
    <property type="entry name" value="ArsR-like_HTH"/>
</dbReference>
<dbReference type="InterPro" id="IPR000847">
    <property type="entry name" value="LysR_HTH_N"/>
</dbReference>
<dbReference type="RefSeq" id="WP_188779455.1">
    <property type="nucleotide sequence ID" value="NZ_BMKQ01000001.1"/>
</dbReference>
<feature type="region of interest" description="Disordered" evidence="5">
    <location>
        <begin position="290"/>
        <end position="318"/>
    </location>
</feature>
<keyword evidence="8" id="KW-1185">Reference proteome</keyword>
<dbReference type="GO" id="GO:0003700">
    <property type="term" value="F:DNA-binding transcription factor activity"/>
    <property type="evidence" value="ECO:0007669"/>
    <property type="project" value="InterPro"/>
</dbReference>
<evidence type="ECO:0000256" key="5">
    <source>
        <dbReference type="SAM" id="MobiDB-lite"/>
    </source>
</evidence>
<evidence type="ECO:0000313" key="8">
    <source>
        <dbReference type="Proteomes" id="UP000649179"/>
    </source>
</evidence>
<reference evidence="7" key="2">
    <citation type="submission" date="2020-09" db="EMBL/GenBank/DDBJ databases">
        <authorList>
            <person name="Sun Q."/>
            <person name="Zhou Y."/>
        </authorList>
    </citation>
    <scope>NUCLEOTIDE SEQUENCE</scope>
    <source>
        <strain evidence="7">CGMCC 1.16067</strain>
    </source>
</reference>
<evidence type="ECO:0000259" key="6">
    <source>
        <dbReference type="PROSITE" id="PS50931"/>
    </source>
</evidence>
<dbReference type="AlphaFoldDB" id="A0A917BJU0"/>
<evidence type="ECO:0000256" key="2">
    <source>
        <dbReference type="ARBA" id="ARBA00023015"/>
    </source>
</evidence>
<dbReference type="InterPro" id="IPR036390">
    <property type="entry name" value="WH_DNA-bd_sf"/>
</dbReference>
<proteinExistence type="inferred from homology"/>
<dbReference type="InterPro" id="IPR036388">
    <property type="entry name" value="WH-like_DNA-bd_sf"/>
</dbReference>
<dbReference type="PANTHER" id="PTHR30126">
    <property type="entry name" value="HTH-TYPE TRANSCRIPTIONAL REGULATOR"/>
    <property type="match status" value="1"/>
</dbReference>
<dbReference type="PROSITE" id="PS50931">
    <property type="entry name" value="HTH_LYSR"/>
    <property type="match status" value="1"/>
</dbReference>
<name>A0A917BJU0_9ACTN</name>
<organism evidence="7 8">
    <name type="scientific">Marmoricola endophyticus</name>
    <dbReference type="NCBI Taxonomy" id="2040280"/>
    <lineage>
        <taxon>Bacteria</taxon>
        <taxon>Bacillati</taxon>
        <taxon>Actinomycetota</taxon>
        <taxon>Actinomycetes</taxon>
        <taxon>Propionibacteriales</taxon>
        <taxon>Nocardioidaceae</taxon>
        <taxon>Marmoricola</taxon>
    </lineage>
</organism>
<dbReference type="PANTHER" id="PTHR30126:SF40">
    <property type="entry name" value="HTH-TYPE TRANSCRIPTIONAL REGULATOR GLTR"/>
    <property type="match status" value="1"/>
</dbReference>
<dbReference type="SUPFAM" id="SSF53850">
    <property type="entry name" value="Periplasmic binding protein-like II"/>
    <property type="match status" value="1"/>
</dbReference>
<keyword evidence="2" id="KW-0805">Transcription regulation</keyword>
<dbReference type="GO" id="GO:0000976">
    <property type="term" value="F:transcription cis-regulatory region binding"/>
    <property type="evidence" value="ECO:0007669"/>
    <property type="project" value="TreeGrafter"/>
</dbReference>
<dbReference type="Gene3D" id="1.10.10.10">
    <property type="entry name" value="Winged helix-like DNA-binding domain superfamily/Winged helix DNA-binding domain"/>
    <property type="match status" value="1"/>
</dbReference>
<feature type="domain" description="HTH lysR-type" evidence="6">
    <location>
        <begin position="3"/>
        <end position="64"/>
    </location>
</feature>
<dbReference type="SUPFAM" id="SSF46785">
    <property type="entry name" value="Winged helix' DNA-binding domain"/>
    <property type="match status" value="1"/>
</dbReference>
<keyword evidence="3" id="KW-0238">DNA-binding</keyword>
<sequence length="318" mass="33397">MPMDPSRLLVLQAVHRTGGVLSASRVLHLTPSGVSQHLAKLEREAGLELVDRTRRGGGRPVTLTAAGRALAEQTAQLTAAMASVEREADRYRGQRGGVVRIGSFASALALLVAPAVVSLSLTEPAIDPRVVEVTGGGLDRLVGNQLDLLVTDRPPAEITARHRGAVVTELMHDPLRIVLPAEAAGSSDEEILRGPWILADDDSRRTLERVAIGRGVTLDARHVGYDAGTVLALVAAGLGAAISPQLTLSNHPRARFAVYSGALDPGGRTISVVHGPQPAPAVERFVEELRRQASDAEQPVAASAEPGDAVRPARSAPR</sequence>
<comment type="similarity">
    <text evidence="1">Belongs to the LysR transcriptional regulatory family.</text>
</comment>
<reference evidence="7" key="1">
    <citation type="journal article" date="2014" name="Int. J. Syst. Evol. Microbiol.">
        <title>Complete genome sequence of Corynebacterium casei LMG S-19264T (=DSM 44701T), isolated from a smear-ripened cheese.</title>
        <authorList>
            <consortium name="US DOE Joint Genome Institute (JGI-PGF)"/>
            <person name="Walter F."/>
            <person name="Albersmeier A."/>
            <person name="Kalinowski J."/>
            <person name="Ruckert C."/>
        </authorList>
    </citation>
    <scope>NUCLEOTIDE SEQUENCE</scope>
    <source>
        <strain evidence="7">CGMCC 1.16067</strain>
    </source>
</reference>
<evidence type="ECO:0000313" key="7">
    <source>
        <dbReference type="EMBL" id="GGF44360.1"/>
    </source>
</evidence>